<dbReference type="GO" id="GO:0033014">
    <property type="term" value="P:tetrapyrrole biosynthetic process"/>
    <property type="evidence" value="ECO:0007669"/>
    <property type="project" value="InterPro"/>
</dbReference>
<dbReference type="Proteomes" id="UP001140949">
    <property type="component" value="Unassembled WGS sequence"/>
</dbReference>
<protein>
    <recommendedName>
        <fullName evidence="1">Tetrapyrrole biosynthesis uroporphyrinogen III synthase domain-containing protein</fullName>
    </recommendedName>
</protein>
<organism evidence="2 3">
    <name type="scientific">Iris pallida</name>
    <name type="common">Sweet iris</name>
    <dbReference type="NCBI Taxonomy" id="29817"/>
    <lineage>
        <taxon>Eukaryota</taxon>
        <taxon>Viridiplantae</taxon>
        <taxon>Streptophyta</taxon>
        <taxon>Embryophyta</taxon>
        <taxon>Tracheophyta</taxon>
        <taxon>Spermatophyta</taxon>
        <taxon>Magnoliopsida</taxon>
        <taxon>Liliopsida</taxon>
        <taxon>Asparagales</taxon>
        <taxon>Iridaceae</taxon>
        <taxon>Iridoideae</taxon>
        <taxon>Irideae</taxon>
        <taxon>Iris</taxon>
    </lineage>
</organism>
<accession>A0AAX6EBP6</accession>
<reference evidence="2" key="1">
    <citation type="journal article" date="2023" name="GigaByte">
        <title>Genome assembly of the bearded iris, Iris pallida Lam.</title>
        <authorList>
            <person name="Bruccoleri R.E."/>
            <person name="Oakeley E.J."/>
            <person name="Faust A.M.E."/>
            <person name="Altorfer M."/>
            <person name="Dessus-Babus S."/>
            <person name="Burckhardt D."/>
            <person name="Oertli M."/>
            <person name="Naumann U."/>
            <person name="Petersen F."/>
            <person name="Wong J."/>
        </authorList>
    </citation>
    <scope>NUCLEOTIDE SEQUENCE</scope>
    <source>
        <strain evidence="2">GSM-AAB239-AS_SAM_17_03QT</strain>
    </source>
</reference>
<name>A0AAX6EBP6_IRIPA</name>
<dbReference type="Pfam" id="PF02602">
    <property type="entry name" value="HEM4"/>
    <property type="match status" value="1"/>
</dbReference>
<dbReference type="PANTHER" id="PTHR38020:SF1">
    <property type="entry name" value="UROPORPHYRINOGEN-III SYNTHASE"/>
    <property type="match status" value="1"/>
</dbReference>
<dbReference type="InterPro" id="IPR003754">
    <property type="entry name" value="4pyrrol_synth_uPrphyn_synth"/>
</dbReference>
<dbReference type="GO" id="GO:0004852">
    <property type="term" value="F:uroporphyrinogen-III synthase activity"/>
    <property type="evidence" value="ECO:0007669"/>
    <property type="project" value="InterPro"/>
</dbReference>
<gene>
    <name evidence="2" type="ORF">M6B38_197825</name>
</gene>
<dbReference type="PANTHER" id="PTHR38020">
    <property type="entry name" value="UROPORPHYRINOGEN-III SYNTHASE"/>
    <property type="match status" value="1"/>
</dbReference>
<sequence length="306" mass="32899">MPLATTTTTRIQAVVPNCPRPRRLVAFTTPPAYSPRLSSLLSVRGGAEPLSVPTISVDPTPHAFLQHHAANGSSLDSFAGIAFTSRTGIHSFSLALDLDLDLLRLSPSGGPPSFFLAALGKDADLLYGEDGLAAKLLACDDPTRIRILVPDVASPAGLVKSLGFGYGKKILCPVPTVVDLTEPPVIPDFLKDLEEAGWVPVRVSAYETRWIGPKCVERLVALDKDLDAIIFTSTAEVEGLIMGLKELGWDWGMVRRRWPNMVVGAHGPVTAKGAERYGIDVDVVSEKFSSFDGVLDALDLRWSSSR</sequence>
<comment type="caution">
    <text evidence="2">The sequence shown here is derived from an EMBL/GenBank/DDBJ whole genome shotgun (WGS) entry which is preliminary data.</text>
</comment>
<reference evidence="2" key="2">
    <citation type="submission" date="2023-04" db="EMBL/GenBank/DDBJ databases">
        <authorList>
            <person name="Bruccoleri R.E."/>
            <person name="Oakeley E.J."/>
            <person name="Faust A.-M."/>
            <person name="Dessus-Babus S."/>
            <person name="Altorfer M."/>
            <person name="Burckhardt D."/>
            <person name="Oertli M."/>
            <person name="Naumann U."/>
            <person name="Petersen F."/>
            <person name="Wong J."/>
        </authorList>
    </citation>
    <scope>NUCLEOTIDE SEQUENCE</scope>
    <source>
        <strain evidence="2">GSM-AAB239-AS_SAM_17_03QT</strain>
        <tissue evidence="2">Leaf</tissue>
    </source>
</reference>
<proteinExistence type="predicted"/>
<keyword evidence="3" id="KW-1185">Reference proteome</keyword>
<dbReference type="InterPro" id="IPR036108">
    <property type="entry name" value="4pyrrol_syn_uPrphyn_synt_sf"/>
</dbReference>
<dbReference type="Gene3D" id="3.40.50.10090">
    <property type="match status" value="1"/>
</dbReference>
<dbReference type="EMBL" id="JANAVB010038018">
    <property type="protein sequence ID" value="KAJ6801425.1"/>
    <property type="molecule type" value="Genomic_DNA"/>
</dbReference>
<dbReference type="SUPFAM" id="SSF69618">
    <property type="entry name" value="HemD-like"/>
    <property type="match status" value="1"/>
</dbReference>
<dbReference type="CDD" id="cd06578">
    <property type="entry name" value="HemD"/>
    <property type="match status" value="1"/>
</dbReference>
<evidence type="ECO:0000313" key="3">
    <source>
        <dbReference type="Proteomes" id="UP001140949"/>
    </source>
</evidence>
<evidence type="ECO:0000313" key="2">
    <source>
        <dbReference type="EMBL" id="KAJ6801425.1"/>
    </source>
</evidence>
<dbReference type="AlphaFoldDB" id="A0AAX6EBP6"/>
<evidence type="ECO:0000259" key="1">
    <source>
        <dbReference type="Pfam" id="PF02602"/>
    </source>
</evidence>
<feature type="domain" description="Tetrapyrrole biosynthesis uroporphyrinogen III synthase" evidence="1">
    <location>
        <begin position="39"/>
        <end position="289"/>
    </location>
</feature>